<feature type="domain" description="AAA" evidence="11">
    <location>
        <begin position="544"/>
        <end position="701"/>
    </location>
</feature>
<keyword evidence="10" id="KW-1133">Transmembrane helix</keyword>
<evidence type="ECO:0000256" key="7">
    <source>
        <dbReference type="ARBA" id="ARBA00023137"/>
    </source>
</evidence>
<dbReference type="Gene3D" id="3.40.50.300">
    <property type="entry name" value="P-loop containing nucleotide triphosphate hydrolases"/>
    <property type="match status" value="1"/>
</dbReference>
<keyword evidence="7" id="KW-0829">Tyrosine-protein kinase</keyword>
<keyword evidence="6" id="KW-0067">ATP-binding</keyword>
<dbReference type="InterPro" id="IPR050445">
    <property type="entry name" value="Bact_polysacc_biosynth/exp"/>
</dbReference>
<dbReference type="SUPFAM" id="SSF52540">
    <property type="entry name" value="P-loop containing nucleoside triphosphate hydrolases"/>
    <property type="match status" value="1"/>
</dbReference>
<keyword evidence="13" id="KW-1185">Reference proteome</keyword>
<dbReference type="CDD" id="cd05387">
    <property type="entry name" value="BY-kinase"/>
    <property type="match status" value="1"/>
</dbReference>
<dbReference type="Pfam" id="PF13614">
    <property type="entry name" value="AAA_31"/>
    <property type="match status" value="1"/>
</dbReference>
<organism evidence="12 13">
    <name type="scientific">Prosthecobacter dejongeii</name>
    <dbReference type="NCBI Taxonomy" id="48465"/>
    <lineage>
        <taxon>Bacteria</taxon>
        <taxon>Pseudomonadati</taxon>
        <taxon>Verrucomicrobiota</taxon>
        <taxon>Verrucomicrobiia</taxon>
        <taxon>Verrucomicrobiales</taxon>
        <taxon>Verrucomicrobiaceae</taxon>
        <taxon>Prosthecobacter</taxon>
    </lineage>
</organism>
<evidence type="ECO:0000256" key="10">
    <source>
        <dbReference type="SAM" id="Phobius"/>
    </source>
</evidence>
<comment type="caution">
    <text evidence="12">The sequence shown here is derived from an EMBL/GenBank/DDBJ whole genome shotgun (WGS) entry which is preliminary data.</text>
</comment>
<evidence type="ECO:0000256" key="9">
    <source>
        <dbReference type="SAM" id="Coils"/>
    </source>
</evidence>
<name>A0A7W7YGS1_9BACT</name>
<keyword evidence="4" id="KW-0547">Nucleotide-binding</keyword>
<evidence type="ECO:0000313" key="13">
    <source>
        <dbReference type="Proteomes" id="UP000534294"/>
    </source>
</evidence>
<keyword evidence="5" id="KW-0418">Kinase</keyword>
<dbReference type="NCBIfam" id="TIGR01007">
    <property type="entry name" value="eps_fam"/>
    <property type="match status" value="1"/>
</dbReference>
<dbReference type="InterPro" id="IPR005702">
    <property type="entry name" value="Wzc-like_C"/>
</dbReference>
<dbReference type="PANTHER" id="PTHR32309:SF13">
    <property type="entry name" value="FERRIC ENTEROBACTIN TRANSPORT PROTEIN FEPE"/>
    <property type="match status" value="1"/>
</dbReference>
<evidence type="ECO:0000259" key="11">
    <source>
        <dbReference type="Pfam" id="PF13614"/>
    </source>
</evidence>
<dbReference type="InterPro" id="IPR027417">
    <property type="entry name" value="P-loop_NTPase"/>
</dbReference>
<gene>
    <name evidence="12" type="ORF">HNQ64_000152</name>
</gene>
<dbReference type="AlphaFoldDB" id="A0A7W7YGS1"/>
<keyword evidence="9" id="KW-0175">Coiled coil</keyword>
<dbReference type="Proteomes" id="UP000534294">
    <property type="component" value="Unassembled WGS sequence"/>
</dbReference>
<evidence type="ECO:0000256" key="3">
    <source>
        <dbReference type="ARBA" id="ARBA00022679"/>
    </source>
</evidence>
<keyword evidence="3" id="KW-0808">Transferase</keyword>
<dbReference type="RefSeq" id="WP_184204371.1">
    <property type="nucleotide sequence ID" value="NZ_JACHIF010000001.1"/>
</dbReference>
<feature type="transmembrane region" description="Helical" evidence="10">
    <location>
        <begin position="30"/>
        <end position="51"/>
    </location>
</feature>
<dbReference type="EC" id="2.7.10.2" evidence="2"/>
<dbReference type="GO" id="GO:0005524">
    <property type="term" value="F:ATP binding"/>
    <property type="evidence" value="ECO:0007669"/>
    <property type="project" value="UniProtKB-KW"/>
</dbReference>
<evidence type="ECO:0000256" key="5">
    <source>
        <dbReference type="ARBA" id="ARBA00022777"/>
    </source>
</evidence>
<comment type="similarity">
    <text evidence="1">Belongs to the CpsD/CapB family.</text>
</comment>
<dbReference type="GO" id="GO:0005886">
    <property type="term" value="C:plasma membrane"/>
    <property type="evidence" value="ECO:0007669"/>
    <property type="project" value="TreeGrafter"/>
</dbReference>
<accession>A0A7W7YGS1</accession>
<proteinExistence type="inferred from homology"/>
<evidence type="ECO:0000256" key="1">
    <source>
        <dbReference type="ARBA" id="ARBA00007316"/>
    </source>
</evidence>
<evidence type="ECO:0000256" key="4">
    <source>
        <dbReference type="ARBA" id="ARBA00022741"/>
    </source>
</evidence>
<evidence type="ECO:0000313" key="12">
    <source>
        <dbReference type="EMBL" id="MBB5035918.1"/>
    </source>
</evidence>
<keyword evidence="10" id="KW-0472">Membrane</keyword>
<reference evidence="12 13" key="1">
    <citation type="submission" date="2020-08" db="EMBL/GenBank/DDBJ databases">
        <title>Genomic Encyclopedia of Type Strains, Phase IV (KMG-IV): sequencing the most valuable type-strain genomes for metagenomic binning, comparative biology and taxonomic classification.</title>
        <authorList>
            <person name="Goeker M."/>
        </authorList>
    </citation>
    <scope>NUCLEOTIDE SEQUENCE [LARGE SCALE GENOMIC DNA]</scope>
    <source>
        <strain evidence="12 13">DSM 12251</strain>
    </source>
</reference>
<keyword evidence="10" id="KW-0812">Transmembrane</keyword>
<feature type="coiled-coil region" evidence="9">
    <location>
        <begin position="359"/>
        <end position="386"/>
    </location>
</feature>
<dbReference type="PANTHER" id="PTHR32309">
    <property type="entry name" value="TYROSINE-PROTEIN KINASE"/>
    <property type="match status" value="1"/>
</dbReference>
<evidence type="ECO:0000256" key="8">
    <source>
        <dbReference type="ARBA" id="ARBA00051245"/>
    </source>
</evidence>
<sequence length="746" mass="83457">MNSKANNSGSKNSKLDSSVIVRVILGYEEYWRLMLILLMNGVLAATCYFVYASAAYQSQSLVRVNSFIVANDAAQGLPDGDRTYRQLRALSDQLMSGYLVLEAAKKIGIADSKTTYDYLRETTLRVCRVTMLDQSHLEILIVSLSPDVVRDMPKALVEVFEEVRLKMRDEYRQQAIQRYAQEINEVRKKVTEQLDNKLKFEEQSALASAQIEMERLSNIPVDIVRTKYRLKEHEEISAVLAQQGNALDVVGKLSLVSNFTDSEKDPLEAGRVVRKAGGAAPFTFSSPSTDKKVTQLVVQPNMVDGLKPWQELEKNKRALEEKIRFARLKFLDGHPEVQKLVEELKQVEAGLEIELKVALSAFELEKDRLAEKVQELETKLPEYHKSTKTFDVKKQDYDLLEKSQLAWDKAYEKLSQRVESLEFDSDSSSLTLEFRGFTNLRDGVPISPNKSKLLMLGCLLGVGLAGGVPFLLKRFDSSVVELNEFEGTLGINGIGLVPLSDPKVLEQLNRSPTIGSTVPNALLENFRLIRSSILLNKSPKGDGRVIMITSARPSEGKTTVSSNISWAFSSLGERTLLIDCDLRRGRVHQVVDASNAVGMTDLLTGRASLDDCIQKAAADNLWTISRGAVVPGTTELLNSGVFAAIIEELKSKFDRIILDTPPVLGLSETAFLQHHADGIVVIVRCGHTLRKDVEDAVQSLKKLGGHFYGFVLNGVDFTKRANHYYYYYYSSSYYDSNWDEPQKKVI</sequence>
<dbReference type="EMBL" id="JACHIF010000001">
    <property type="protein sequence ID" value="MBB5035918.1"/>
    <property type="molecule type" value="Genomic_DNA"/>
</dbReference>
<protein>
    <recommendedName>
        <fullName evidence="2">non-specific protein-tyrosine kinase</fullName>
        <ecNumber evidence="2">2.7.10.2</ecNumber>
    </recommendedName>
</protein>
<comment type="catalytic activity">
    <reaction evidence="8">
        <text>L-tyrosyl-[protein] + ATP = O-phospho-L-tyrosyl-[protein] + ADP + H(+)</text>
        <dbReference type="Rhea" id="RHEA:10596"/>
        <dbReference type="Rhea" id="RHEA-COMP:10136"/>
        <dbReference type="Rhea" id="RHEA-COMP:20101"/>
        <dbReference type="ChEBI" id="CHEBI:15378"/>
        <dbReference type="ChEBI" id="CHEBI:30616"/>
        <dbReference type="ChEBI" id="CHEBI:46858"/>
        <dbReference type="ChEBI" id="CHEBI:61978"/>
        <dbReference type="ChEBI" id="CHEBI:456216"/>
        <dbReference type="EC" id="2.7.10.2"/>
    </reaction>
</comment>
<evidence type="ECO:0000256" key="2">
    <source>
        <dbReference type="ARBA" id="ARBA00011903"/>
    </source>
</evidence>
<evidence type="ECO:0000256" key="6">
    <source>
        <dbReference type="ARBA" id="ARBA00022840"/>
    </source>
</evidence>
<dbReference type="InterPro" id="IPR025669">
    <property type="entry name" value="AAA_dom"/>
</dbReference>
<dbReference type="GO" id="GO:0004715">
    <property type="term" value="F:non-membrane spanning protein tyrosine kinase activity"/>
    <property type="evidence" value="ECO:0007669"/>
    <property type="project" value="UniProtKB-EC"/>
</dbReference>